<accession>A0A482XIE7</accession>
<dbReference type="Proteomes" id="UP000291343">
    <property type="component" value="Unassembled WGS sequence"/>
</dbReference>
<comment type="caution">
    <text evidence="1">The sequence shown here is derived from an EMBL/GenBank/DDBJ whole genome shotgun (WGS) entry which is preliminary data.</text>
</comment>
<reference evidence="1 2" key="1">
    <citation type="journal article" date="2017" name="Gigascience">
        <title>Genome sequence of the small brown planthopper, Laodelphax striatellus.</title>
        <authorList>
            <person name="Zhu J."/>
            <person name="Jiang F."/>
            <person name="Wang X."/>
            <person name="Yang P."/>
            <person name="Bao Y."/>
            <person name="Zhao W."/>
            <person name="Wang W."/>
            <person name="Lu H."/>
            <person name="Wang Q."/>
            <person name="Cui N."/>
            <person name="Li J."/>
            <person name="Chen X."/>
            <person name="Luo L."/>
            <person name="Yu J."/>
            <person name="Kang L."/>
            <person name="Cui F."/>
        </authorList>
    </citation>
    <scope>NUCLEOTIDE SEQUENCE [LARGE SCALE GENOMIC DNA]</scope>
    <source>
        <strain evidence="1">Lst14</strain>
    </source>
</reference>
<organism evidence="1 2">
    <name type="scientific">Laodelphax striatellus</name>
    <name type="common">Small brown planthopper</name>
    <name type="synonym">Delphax striatella</name>
    <dbReference type="NCBI Taxonomy" id="195883"/>
    <lineage>
        <taxon>Eukaryota</taxon>
        <taxon>Metazoa</taxon>
        <taxon>Ecdysozoa</taxon>
        <taxon>Arthropoda</taxon>
        <taxon>Hexapoda</taxon>
        <taxon>Insecta</taxon>
        <taxon>Pterygota</taxon>
        <taxon>Neoptera</taxon>
        <taxon>Paraneoptera</taxon>
        <taxon>Hemiptera</taxon>
        <taxon>Auchenorrhyncha</taxon>
        <taxon>Fulgoroidea</taxon>
        <taxon>Delphacidae</taxon>
        <taxon>Criomorphinae</taxon>
        <taxon>Laodelphax</taxon>
    </lineage>
</organism>
<sequence length="132" mass="15288">MMMLMMMKFGDHMAPNNVINFHVAPDNMKMEPMMKFNRIHPMLPMMMRPPTSAMPDKKEEEKYALVKHPEHDKKEDENQGLLTQNNVKIVKLSTLIYRGIEGLSLRIIKSEKMEKERVSSITKASHAPGFAF</sequence>
<proteinExistence type="predicted"/>
<keyword evidence="2" id="KW-1185">Reference proteome</keyword>
<dbReference type="AlphaFoldDB" id="A0A482XIE7"/>
<name>A0A482XIE7_LAOST</name>
<evidence type="ECO:0000313" key="2">
    <source>
        <dbReference type="Proteomes" id="UP000291343"/>
    </source>
</evidence>
<evidence type="ECO:0000313" key="1">
    <source>
        <dbReference type="EMBL" id="RZF45444.1"/>
    </source>
</evidence>
<protein>
    <submittedName>
        <fullName evidence="1">Uncharacterized protein</fullName>
    </submittedName>
</protein>
<dbReference type="InParanoid" id="A0A482XIE7"/>
<dbReference type="EMBL" id="QKKF02009095">
    <property type="protein sequence ID" value="RZF45444.1"/>
    <property type="molecule type" value="Genomic_DNA"/>
</dbReference>
<gene>
    <name evidence="1" type="ORF">LSTR_LSTR009315</name>
</gene>